<dbReference type="OrthoDB" id="10257471at2759"/>
<dbReference type="PANTHER" id="PTHR38926:SF72">
    <property type="entry name" value="IM:7136021-RELATED"/>
    <property type="match status" value="1"/>
</dbReference>
<gene>
    <name evidence="2" type="ORF">PVAND_002483</name>
</gene>
<name>A0A9J6BSP0_POLVA</name>
<dbReference type="Proteomes" id="UP001107558">
    <property type="component" value="Chromosome 3"/>
</dbReference>
<comment type="caution">
    <text evidence="2">The sequence shown here is derived from an EMBL/GenBank/DDBJ whole genome shotgun (WGS) entry which is preliminary data.</text>
</comment>
<feature type="domain" description="F-box" evidence="1">
    <location>
        <begin position="8"/>
        <end position="36"/>
    </location>
</feature>
<organism evidence="2 3">
    <name type="scientific">Polypedilum vanderplanki</name>
    <name type="common">Sleeping chironomid midge</name>
    <dbReference type="NCBI Taxonomy" id="319348"/>
    <lineage>
        <taxon>Eukaryota</taxon>
        <taxon>Metazoa</taxon>
        <taxon>Ecdysozoa</taxon>
        <taxon>Arthropoda</taxon>
        <taxon>Hexapoda</taxon>
        <taxon>Insecta</taxon>
        <taxon>Pterygota</taxon>
        <taxon>Neoptera</taxon>
        <taxon>Endopterygota</taxon>
        <taxon>Diptera</taxon>
        <taxon>Nematocera</taxon>
        <taxon>Chironomoidea</taxon>
        <taxon>Chironomidae</taxon>
        <taxon>Chironominae</taxon>
        <taxon>Polypedilum</taxon>
        <taxon>Polypedilum</taxon>
    </lineage>
</organism>
<dbReference type="InterPro" id="IPR001810">
    <property type="entry name" value="F-box_dom"/>
</dbReference>
<protein>
    <recommendedName>
        <fullName evidence="1">F-box domain-containing protein</fullName>
    </recommendedName>
</protein>
<evidence type="ECO:0000313" key="3">
    <source>
        <dbReference type="Proteomes" id="UP001107558"/>
    </source>
</evidence>
<dbReference type="SUPFAM" id="SSF81383">
    <property type="entry name" value="F-box domain"/>
    <property type="match status" value="1"/>
</dbReference>
<reference evidence="2" key="1">
    <citation type="submission" date="2021-03" db="EMBL/GenBank/DDBJ databases">
        <title>Chromosome level genome of the anhydrobiotic midge Polypedilum vanderplanki.</title>
        <authorList>
            <person name="Yoshida Y."/>
            <person name="Kikawada T."/>
            <person name="Gusev O."/>
        </authorList>
    </citation>
    <scope>NUCLEOTIDE SEQUENCE</scope>
    <source>
        <strain evidence="2">NIAS01</strain>
        <tissue evidence="2">Whole body or cell culture</tissue>
    </source>
</reference>
<sequence>MKYFVDYVLLDIFKSMDHNTLVTCTEVCKRWKELIEKSKDTSEEMTLYIKSHSNLSLTEKFSNLQLERQYKNLNLKQFSMHNDFEFIVKALNGQKNLRNLTIEKIHLRLKDFLRNLKNFQSLEKLEIFHSEFSELNVECEKISLPNLKTLKIIEKPIVHEDYALVPFLHYLQAENLEIFYISAIFSKSLISNEFLLSLKLLKDLKINGKRNLENAFQILTSKEGPKIQLRKFSTESFLTSNETTVEFFYQQRNSLEILELNRLDFDLMKFILHNLNLKSLKFKTFNFPSDSLNFVSIPKDLIKLEISSMTFNTRSNKFKAQQIFQFYSNIRELKLNRRDNDEENQMTLNMPELNILTIEQFFSSQDEENSVNFDCRLPNLQIFTLISNGFSINRELLEKFKKNFPKLKFLNLFENELNKKFLNENSIQDIGLNIKLYSEEFLKENRKYERIAKSLIEPKDNINLININFI</sequence>
<dbReference type="InterPro" id="IPR036047">
    <property type="entry name" value="F-box-like_dom_sf"/>
</dbReference>
<evidence type="ECO:0000259" key="1">
    <source>
        <dbReference type="Pfam" id="PF12937"/>
    </source>
</evidence>
<accession>A0A9J6BSP0</accession>
<dbReference type="AlphaFoldDB" id="A0A9J6BSP0"/>
<dbReference type="InterPro" id="IPR032675">
    <property type="entry name" value="LRR_dom_sf"/>
</dbReference>
<dbReference type="SUPFAM" id="SSF52047">
    <property type="entry name" value="RNI-like"/>
    <property type="match status" value="1"/>
</dbReference>
<dbReference type="EMBL" id="JADBJN010000003">
    <property type="protein sequence ID" value="KAG5672350.1"/>
    <property type="molecule type" value="Genomic_DNA"/>
</dbReference>
<dbReference type="Pfam" id="PF12937">
    <property type="entry name" value="F-box-like"/>
    <property type="match status" value="1"/>
</dbReference>
<dbReference type="Gene3D" id="3.80.10.10">
    <property type="entry name" value="Ribonuclease Inhibitor"/>
    <property type="match status" value="2"/>
</dbReference>
<evidence type="ECO:0000313" key="2">
    <source>
        <dbReference type="EMBL" id="KAG5672350.1"/>
    </source>
</evidence>
<proteinExistence type="predicted"/>
<keyword evidence="3" id="KW-1185">Reference proteome</keyword>
<dbReference type="PANTHER" id="PTHR38926">
    <property type="entry name" value="F-BOX DOMAIN CONTAINING PROTEIN, EXPRESSED"/>
    <property type="match status" value="1"/>
</dbReference>